<dbReference type="Gramene" id="OE9A118437T1">
    <property type="protein sequence ID" value="OE9A118437C1"/>
    <property type="gene ID" value="OE9A118437"/>
</dbReference>
<dbReference type="InterPro" id="IPR026961">
    <property type="entry name" value="PGG_dom"/>
</dbReference>
<evidence type="ECO:0000313" key="5">
    <source>
        <dbReference type="Proteomes" id="UP000594638"/>
    </source>
</evidence>
<gene>
    <name evidence="4" type="ORF">OLEA9_A118437</name>
</gene>
<proteinExistence type="predicted"/>
<dbReference type="PROSITE" id="PS50297">
    <property type="entry name" value="ANK_REP_REGION"/>
    <property type="match status" value="1"/>
</dbReference>
<keyword evidence="2" id="KW-0472">Membrane</keyword>
<feature type="transmembrane region" description="Helical" evidence="2">
    <location>
        <begin position="418"/>
        <end position="440"/>
    </location>
</feature>
<dbReference type="AlphaFoldDB" id="A0A8S0PAJ1"/>
<dbReference type="Pfam" id="PF13962">
    <property type="entry name" value="PGG"/>
    <property type="match status" value="1"/>
</dbReference>
<dbReference type="Gene3D" id="1.25.40.20">
    <property type="entry name" value="Ankyrin repeat-containing domain"/>
    <property type="match status" value="2"/>
</dbReference>
<dbReference type="InterPro" id="IPR036770">
    <property type="entry name" value="Ankyrin_rpt-contain_sf"/>
</dbReference>
<accession>A0A8S0PAJ1</accession>
<dbReference type="PROSITE" id="PS50088">
    <property type="entry name" value="ANK_REPEAT"/>
    <property type="match status" value="1"/>
</dbReference>
<dbReference type="GO" id="GO:0016020">
    <property type="term" value="C:membrane"/>
    <property type="evidence" value="ECO:0007669"/>
    <property type="project" value="TreeGrafter"/>
</dbReference>
<organism evidence="4 5">
    <name type="scientific">Olea europaea subsp. europaea</name>
    <dbReference type="NCBI Taxonomy" id="158383"/>
    <lineage>
        <taxon>Eukaryota</taxon>
        <taxon>Viridiplantae</taxon>
        <taxon>Streptophyta</taxon>
        <taxon>Embryophyta</taxon>
        <taxon>Tracheophyta</taxon>
        <taxon>Spermatophyta</taxon>
        <taxon>Magnoliopsida</taxon>
        <taxon>eudicotyledons</taxon>
        <taxon>Gunneridae</taxon>
        <taxon>Pentapetalae</taxon>
        <taxon>asterids</taxon>
        <taxon>lamiids</taxon>
        <taxon>Lamiales</taxon>
        <taxon>Oleaceae</taxon>
        <taxon>Oleeae</taxon>
        <taxon>Olea</taxon>
    </lineage>
</organism>
<reference evidence="4 5" key="1">
    <citation type="submission" date="2019-12" db="EMBL/GenBank/DDBJ databases">
        <authorList>
            <person name="Alioto T."/>
            <person name="Alioto T."/>
            <person name="Gomez Garrido J."/>
        </authorList>
    </citation>
    <scope>NUCLEOTIDE SEQUENCE [LARGE SCALE GENOMIC DNA]</scope>
</reference>
<evidence type="ECO:0000256" key="2">
    <source>
        <dbReference type="SAM" id="Phobius"/>
    </source>
</evidence>
<protein>
    <submittedName>
        <fullName evidence="4">Ankyrin repeat-containing ITN1-like</fullName>
    </submittedName>
</protein>
<keyword evidence="2" id="KW-1133">Transmembrane helix</keyword>
<evidence type="ECO:0000256" key="1">
    <source>
        <dbReference type="PROSITE-ProRule" id="PRU00023"/>
    </source>
</evidence>
<keyword evidence="1" id="KW-0040">ANK repeat</keyword>
<feature type="transmembrane region" description="Helical" evidence="2">
    <location>
        <begin position="502"/>
        <end position="528"/>
    </location>
</feature>
<evidence type="ECO:0000313" key="4">
    <source>
        <dbReference type="EMBL" id="CAA2936517.1"/>
    </source>
</evidence>
<feature type="transmembrane region" description="Helical" evidence="2">
    <location>
        <begin position="460"/>
        <end position="482"/>
    </location>
</feature>
<dbReference type="SMART" id="SM00248">
    <property type="entry name" value="ANK"/>
    <property type="match status" value="4"/>
</dbReference>
<name>A0A8S0PAJ1_OLEEU</name>
<sequence length="573" mass="64169">MMELPTSRFQDRNVLDGPSDRLQEVNDALVHGKWNVVRRFVNCYKEEAFRFRPEFGDTALSVAIKRGQGYFFISKLVELTPPGLLTQTDNSGDTALHAAAELGNVKTADLLVNKKQELLSFSNNKGLLPIQVAANRDHREMTSYLLSFGMRDEIYYNLLKGAAGLNVLRSLINARYFDLALDLIKFNPESIEHLRFTLELMADDTSAFRSGTYSCPETPGRLWKMLEVLVQPMKRIRQKKLKHYQALQLVKFICSHVKNLGNESNDVASSIFKGPFLLAAQNGVGEIVAEILDSFPASIDFTDEERKRSVFHLAVIYRREKVLKVLLEKNVGRDKMFLTDCRNNNILHLAGYRPAIDLPDHNRGAIFQMQHELKWFKKVESLLTPKEIKSKNREKKTPLAIFNEQHAKLAASEIQWTTGMASACSVVASLIVTVAFAAAITVPGGNDSDGLPILSNQMPFLVFAISDSLALVSSVTSVLSFLSIFTSRYGVNDFLNTLPNRLVVGLVSLFFSVTYLMFAFSSTVFLVFAKKNPLILIPIITIASVPVIFFIKLQLPPLLNMVNSTYGPSIFGQ</sequence>
<dbReference type="SUPFAM" id="SSF48403">
    <property type="entry name" value="Ankyrin repeat"/>
    <property type="match status" value="1"/>
</dbReference>
<feature type="transmembrane region" description="Helical" evidence="2">
    <location>
        <begin position="534"/>
        <end position="551"/>
    </location>
</feature>
<feature type="repeat" description="ANK" evidence="1">
    <location>
        <begin position="91"/>
        <end position="123"/>
    </location>
</feature>
<dbReference type="InterPro" id="IPR002110">
    <property type="entry name" value="Ankyrin_rpt"/>
</dbReference>
<dbReference type="PANTHER" id="PTHR24177:SF482">
    <property type="entry name" value="PGG DOMAIN-CONTAINING PROTEIN"/>
    <property type="match status" value="1"/>
</dbReference>
<evidence type="ECO:0000259" key="3">
    <source>
        <dbReference type="Pfam" id="PF13962"/>
    </source>
</evidence>
<keyword evidence="2" id="KW-0812">Transmembrane</keyword>
<dbReference type="EMBL" id="CACTIH010000028">
    <property type="protein sequence ID" value="CAA2936517.1"/>
    <property type="molecule type" value="Genomic_DNA"/>
</dbReference>
<dbReference type="Proteomes" id="UP000594638">
    <property type="component" value="Unassembled WGS sequence"/>
</dbReference>
<dbReference type="OrthoDB" id="1925304at2759"/>
<comment type="caution">
    <text evidence="4">The sequence shown here is derived from an EMBL/GenBank/DDBJ whole genome shotgun (WGS) entry which is preliminary data.</text>
</comment>
<dbReference type="PANTHER" id="PTHR24177">
    <property type="entry name" value="CASKIN"/>
    <property type="match status" value="1"/>
</dbReference>
<feature type="domain" description="PGG" evidence="3">
    <location>
        <begin position="416"/>
        <end position="526"/>
    </location>
</feature>
<dbReference type="Pfam" id="PF12796">
    <property type="entry name" value="Ank_2"/>
    <property type="match status" value="1"/>
</dbReference>
<keyword evidence="5" id="KW-1185">Reference proteome</keyword>